<dbReference type="Pfam" id="PF00171">
    <property type="entry name" value="Aldedh"/>
    <property type="match status" value="1"/>
</dbReference>
<feature type="domain" description="Aldehyde dehydrogenase" evidence="6">
    <location>
        <begin position="5"/>
        <end position="440"/>
    </location>
</feature>
<protein>
    <recommendedName>
        <fullName evidence="4">Aldehyde dehydrogenase</fullName>
    </recommendedName>
</protein>
<reference evidence="7 8" key="1">
    <citation type="journal article" date="2015" name="G3 (Bethesda)">
        <title>Insights into Ongoing Evolution of the Hexachlorocyclohexane Catabolic Pathway from Comparative Genomics of Ten Sphingomonadaceae Strains.</title>
        <authorList>
            <person name="Pearce S.L."/>
            <person name="Oakeshott J.G."/>
            <person name="Pandey G."/>
        </authorList>
    </citation>
    <scope>NUCLEOTIDE SEQUENCE [LARGE SCALE GENOMIC DNA]</scope>
    <source>
        <strain evidence="7 8">LL01</strain>
    </source>
</reference>
<dbReference type="STRING" id="1420583.V473_08550"/>
<accession>A0A0J7Y312</accession>
<dbReference type="PATRIC" id="fig|1420583.3.peg.1718"/>
<dbReference type="PANTHER" id="PTHR43570">
    <property type="entry name" value="ALDEHYDE DEHYDROGENASE"/>
    <property type="match status" value="1"/>
</dbReference>
<dbReference type="PANTHER" id="PTHR43570:SF20">
    <property type="entry name" value="ALDEHYDE DEHYDROGENASE ALDX-RELATED"/>
    <property type="match status" value="1"/>
</dbReference>
<evidence type="ECO:0000313" key="8">
    <source>
        <dbReference type="Proteomes" id="UP000052232"/>
    </source>
</evidence>
<proteinExistence type="inferred from homology"/>
<name>A0A0J7Y312_9SPHN</name>
<dbReference type="InterPro" id="IPR016163">
    <property type="entry name" value="Ald_DH_C"/>
</dbReference>
<dbReference type="Gene3D" id="3.40.309.10">
    <property type="entry name" value="Aldehyde Dehydrogenase, Chain A, domain 2"/>
    <property type="match status" value="1"/>
</dbReference>
<evidence type="ECO:0000313" key="7">
    <source>
        <dbReference type="EMBL" id="KMS58189.1"/>
    </source>
</evidence>
<dbReference type="Proteomes" id="UP000052232">
    <property type="component" value="Unassembled WGS sequence"/>
</dbReference>
<evidence type="ECO:0000256" key="4">
    <source>
        <dbReference type="PIRNR" id="PIRNR036492"/>
    </source>
</evidence>
<keyword evidence="8" id="KW-1185">Reference proteome</keyword>
<gene>
    <name evidence="7" type="ORF">V473_08550</name>
</gene>
<evidence type="ECO:0000256" key="3">
    <source>
        <dbReference type="ARBA" id="ARBA00023027"/>
    </source>
</evidence>
<dbReference type="RefSeq" id="WP_066602467.1">
    <property type="nucleotide sequence ID" value="NZ_KQ130434.1"/>
</dbReference>
<dbReference type="InterPro" id="IPR016161">
    <property type="entry name" value="Ald_DH/histidinol_DH"/>
</dbReference>
<feature type="active site" evidence="5">
    <location>
        <position position="251"/>
    </location>
</feature>
<evidence type="ECO:0000256" key="2">
    <source>
        <dbReference type="ARBA" id="ARBA00023002"/>
    </source>
</evidence>
<evidence type="ECO:0000259" key="6">
    <source>
        <dbReference type="Pfam" id="PF00171"/>
    </source>
</evidence>
<dbReference type="PIRSF" id="PIRSF036492">
    <property type="entry name" value="ALDH"/>
    <property type="match status" value="1"/>
</dbReference>
<dbReference type="Gene3D" id="3.40.605.10">
    <property type="entry name" value="Aldehyde Dehydrogenase, Chain A, domain 1"/>
    <property type="match status" value="1"/>
</dbReference>
<evidence type="ECO:0000256" key="1">
    <source>
        <dbReference type="ARBA" id="ARBA00009986"/>
    </source>
</evidence>
<dbReference type="GO" id="GO:0006081">
    <property type="term" value="P:aldehyde metabolic process"/>
    <property type="evidence" value="ECO:0007669"/>
    <property type="project" value="InterPro"/>
</dbReference>
<dbReference type="AlphaFoldDB" id="A0A0J7Y312"/>
<feature type="active site" evidence="5">
    <location>
        <position position="217"/>
    </location>
</feature>
<dbReference type="SUPFAM" id="SSF53720">
    <property type="entry name" value="ALDH-like"/>
    <property type="match status" value="1"/>
</dbReference>
<dbReference type="InterPro" id="IPR012394">
    <property type="entry name" value="Aldehyde_DH_NAD(P)"/>
</dbReference>
<sequence length="446" mass="48344">MSVVEFDQQAIERAFAAQRANRVALKRRSADERIARLTALRAAIVARTDAIDRALNLDLRKPLAGARNNEIGSVLAEIDTACAELAVWMAPQRIEPSPHFAGNDTFIQYEPRGVVLLLGPWNFPFSLVFAPLVPIIAAGNACIVKPNEMQPHTSALTAQIIADVFPENEVACFEGGVPLAEALQDLPFDHVFFTGSPAIGKRVMAAAAKHLTSVTLELGGKCPAILDADYPLMDAAGKIVAARFNNAGQLCLSVDHVWVPRARRDELVAMLGAAVDKMFYVDGTFQKDRLARIVDARNFARVQGHVDEAVAHGATVAKGGATQMDDLTIEPTIVIDPPLDGGLMQNEIFGPVLPVIAYDDVDEIVDQVDRTGKPLAMYLFSHDQGFVDDILDRTSSGGVTVNHVLMHYAEHKLPFGGVNGSGMGRYKGIYGFHELSNARSIFVQKK</sequence>
<dbReference type="InterPro" id="IPR015590">
    <property type="entry name" value="Aldehyde_DH_dom"/>
</dbReference>
<keyword evidence="2 4" id="KW-0560">Oxidoreductase</keyword>
<comment type="caution">
    <text evidence="7">The sequence shown here is derived from an EMBL/GenBank/DDBJ whole genome shotgun (WGS) entry which is preliminary data.</text>
</comment>
<dbReference type="GO" id="GO:0004029">
    <property type="term" value="F:aldehyde dehydrogenase (NAD+) activity"/>
    <property type="evidence" value="ECO:0007669"/>
    <property type="project" value="TreeGrafter"/>
</dbReference>
<dbReference type="EMBL" id="JACT01000001">
    <property type="protein sequence ID" value="KMS58189.1"/>
    <property type="molecule type" value="Genomic_DNA"/>
</dbReference>
<evidence type="ECO:0000256" key="5">
    <source>
        <dbReference type="PIRSR" id="PIRSR036492-1"/>
    </source>
</evidence>
<organism evidence="7 8">
    <name type="scientific">Sphingobium cupriresistens LL01</name>
    <dbReference type="NCBI Taxonomy" id="1420583"/>
    <lineage>
        <taxon>Bacteria</taxon>
        <taxon>Pseudomonadati</taxon>
        <taxon>Pseudomonadota</taxon>
        <taxon>Alphaproteobacteria</taxon>
        <taxon>Sphingomonadales</taxon>
        <taxon>Sphingomonadaceae</taxon>
        <taxon>Sphingobium</taxon>
    </lineage>
</organism>
<comment type="similarity">
    <text evidence="1 4">Belongs to the aldehyde dehydrogenase family.</text>
</comment>
<keyword evidence="3" id="KW-0520">NAD</keyword>
<dbReference type="GO" id="GO:0005737">
    <property type="term" value="C:cytoplasm"/>
    <property type="evidence" value="ECO:0007669"/>
    <property type="project" value="TreeGrafter"/>
</dbReference>
<dbReference type="InterPro" id="IPR016162">
    <property type="entry name" value="Ald_DH_N"/>
</dbReference>